<dbReference type="CDD" id="cd00093">
    <property type="entry name" value="HTH_XRE"/>
    <property type="match status" value="1"/>
</dbReference>
<gene>
    <name evidence="2" type="ORF">EQ811_11955</name>
</gene>
<protein>
    <submittedName>
        <fullName evidence="2">XRE family transcriptional regulator</fullName>
    </submittedName>
</protein>
<comment type="caution">
    <text evidence="2">The sequence shown here is derived from an EMBL/GenBank/DDBJ whole genome shotgun (WGS) entry which is preliminary data.</text>
</comment>
<dbReference type="EMBL" id="SCHC01000010">
    <property type="protein sequence ID" value="TBW75125.1"/>
    <property type="molecule type" value="Genomic_DNA"/>
</dbReference>
<organism evidence="2 3">
    <name type="scientific">Staphylococcus capitis</name>
    <dbReference type="NCBI Taxonomy" id="29388"/>
    <lineage>
        <taxon>Bacteria</taxon>
        <taxon>Bacillati</taxon>
        <taxon>Bacillota</taxon>
        <taxon>Bacilli</taxon>
        <taxon>Bacillales</taxon>
        <taxon>Staphylococcaceae</taxon>
        <taxon>Staphylococcus</taxon>
    </lineage>
</organism>
<dbReference type="Gene3D" id="1.10.260.40">
    <property type="entry name" value="lambda repressor-like DNA-binding domains"/>
    <property type="match status" value="1"/>
</dbReference>
<dbReference type="GO" id="GO:0003677">
    <property type="term" value="F:DNA binding"/>
    <property type="evidence" value="ECO:0007669"/>
    <property type="project" value="InterPro"/>
</dbReference>
<name>A0A7Z7YTV9_STACP</name>
<feature type="domain" description="HTH cro/C1-type" evidence="1">
    <location>
        <begin position="18"/>
        <end position="59"/>
    </location>
</feature>
<sequence length="435" mass="52222">MKDQEFHKSIEDFLKTLNKMGINMEEVSKQSDISKHSLSDWRNGKSIPKRKNLKKLRDYASDLLNTGVLHIELKREFRYPIIEFYERIHLYLQEMITDGESEKEIMKLHEGNPRAQEVLEPFLELNLFKSFINPSMQYKHIDGKPKIDRELKNKYKPNFIENINNLIEFIDETSKYESTDICQSPLFPDKLVRRQVEEFCRNIPREEYFDVTHKIASVGEQWLQYHLNVSKKQINSWRRGIDLPSDENLQNLKTLLGYQSDGAFLIYKLTNKDFLHMFLPSLKIESENQDKEHELHKNLINFTDMLFYYCSYDKKVRELMEDVEISMKVKSEKSIVFSFYSEIHKLKVARKFYYDPYSRENSKDLKEYFNMSIESINKTLEQDFAIIDEIVTKENIKKLESYAEKYFDEDQKEDLLNVIDKIDDKELYEIYTHIR</sequence>
<dbReference type="PROSITE" id="PS50943">
    <property type="entry name" value="HTH_CROC1"/>
    <property type="match status" value="1"/>
</dbReference>
<evidence type="ECO:0000313" key="2">
    <source>
        <dbReference type="EMBL" id="TBW75125.1"/>
    </source>
</evidence>
<evidence type="ECO:0000313" key="3">
    <source>
        <dbReference type="Proteomes" id="UP000291949"/>
    </source>
</evidence>
<dbReference type="Proteomes" id="UP000291949">
    <property type="component" value="Unassembled WGS sequence"/>
</dbReference>
<evidence type="ECO:0000259" key="1">
    <source>
        <dbReference type="PROSITE" id="PS50943"/>
    </source>
</evidence>
<accession>A0A7Z7YTV9</accession>
<proteinExistence type="predicted"/>
<dbReference type="InterPro" id="IPR010982">
    <property type="entry name" value="Lambda_DNA-bd_dom_sf"/>
</dbReference>
<dbReference type="Pfam" id="PF01381">
    <property type="entry name" value="HTH_3"/>
    <property type="match status" value="1"/>
</dbReference>
<reference evidence="2 3" key="1">
    <citation type="journal article" date="2019" name="Sci. Transl. Med.">
        <title>Quorum sensing between bacterial species on the skin protects against epidermal injury in atopic dermatitis.</title>
        <authorList>
            <person name="Williams M.R."/>
        </authorList>
    </citation>
    <scope>NUCLEOTIDE SEQUENCE [LARGE SCALE GENOMIC DNA]</scope>
    <source>
        <strain evidence="2 3">H8</strain>
    </source>
</reference>
<dbReference type="RefSeq" id="WP_064212273.1">
    <property type="nucleotide sequence ID" value="NZ_CP134832.1"/>
</dbReference>
<dbReference type="InterPro" id="IPR001387">
    <property type="entry name" value="Cro/C1-type_HTH"/>
</dbReference>
<dbReference type="AlphaFoldDB" id="A0A7Z7YTV9"/>